<evidence type="ECO:0000313" key="1">
    <source>
        <dbReference type="EMBL" id="CAK1208371.1"/>
    </source>
</evidence>
<dbReference type="EMBL" id="QKWZ01000151">
    <property type="protein sequence ID" value="PZT67018.1"/>
    <property type="molecule type" value="Genomic_DNA"/>
</dbReference>
<dbReference type="Pfam" id="PF13148">
    <property type="entry name" value="DUF3987"/>
    <property type="match status" value="1"/>
</dbReference>
<dbReference type="EMBL" id="CP070393">
    <property type="protein sequence ID" value="QRZ99280.1"/>
    <property type="molecule type" value="Genomic_DNA"/>
</dbReference>
<evidence type="ECO:0000313" key="4">
    <source>
        <dbReference type="EMBL" id="EFH3672155.1"/>
    </source>
</evidence>
<dbReference type="Proteomes" id="UP000542214">
    <property type="component" value="Unassembled WGS sequence"/>
</dbReference>
<evidence type="ECO:0000313" key="8">
    <source>
        <dbReference type="Proteomes" id="UP000249482"/>
    </source>
</evidence>
<reference evidence="5" key="1">
    <citation type="journal article" date="2018" name="Genome Biol.">
        <title>SKESA: strategic k-mer extension for scrupulous assemblies.</title>
        <authorList>
            <person name="Souvorov A."/>
            <person name="Agarwala R."/>
            <person name="Lipman D.J."/>
        </authorList>
    </citation>
    <scope>NUCLEOTIDE SEQUENCE</scope>
    <source>
        <strain evidence="5">Escherichia coli</strain>
    </source>
</reference>
<dbReference type="InterPro" id="IPR025048">
    <property type="entry name" value="DUF3987"/>
</dbReference>
<reference evidence="6 8" key="2">
    <citation type="submission" date="2018-06" db="EMBL/GenBank/DDBJ databases">
        <title>Draft genome sequence of mcr-1-harboring Escherichia coli isolated from wound infection of a hospitalized patient, in Bolivia.</title>
        <authorList>
            <person name="Munoz M.E."/>
            <person name="Moura Q."/>
            <person name="Ventura P.R.M."/>
            <person name="Bustos L.R."/>
            <person name="Ovando B.G."/>
            <person name="Terrazas D.I.V."/>
            <person name="Yarhui N.B."/>
            <person name="Cerdeira L."/>
            <person name="Lincopan N."/>
        </authorList>
    </citation>
    <scope>NUCLEOTIDE SEQUENCE [LARGE SCALE GENOMIC DNA]</scope>
    <source>
        <strain evidence="6 8">EcMLT</strain>
    </source>
</reference>
<dbReference type="EMBL" id="AASEBA010000104">
    <property type="protein sequence ID" value="EFC9752575.1"/>
    <property type="molecule type" value="Genomic_DNA"/>
</dbReference>
<dbReference type="EMBL" id="AASVQO010000001">
    <property type="protein sequence ID" value="EFH3672155.1"/>
    <property type="molecule type" value="Genomic_DNA"/>
</dbReference>
<dbReference type="Proteomes" id="UP000534496">
    <property type="component" value="Unassembled WGS sequence"/>
</dbReference>
<dbReference type="Proteomes" id="UP000249482">
    <property type="component" value="Unassembled WGS sequence"/>
</dbReference>
<reference evidence="5" key="5">
    <citation type="submission" date="2021-03" db="EMBL/GenBank/DDBJ databases">
        <authorList>
            <consortium name="NCBI Pathogen Detection Project"/>
        </authorList>
    </citation>
    <scope>NUCLEOTIDE SEQUENCE</scope>
    <source>
        <strain evidence="5">Escherichia coli</strain>
    </source>
</reference>
<evidence type="ECO:0000313" key="9">
    <source>
        <dbReference type="Proteomes" id="UP000532204"/>
    </source>
</evidence>
<dbReference type="EMBL" id="DADUEU010000004">
    <property type="protein sequence ID" value="HBB1572034.1"/>
    <property type="molecule type" value="Genomic_DNA"/>
</dbReference>
<dbReference type="Proteomes" id="UP001190091">
    <property type="component" value="Unassembled WGS sequence"/>
</dbReference>
<evidence type="ECO:0000313" key="10">
    <source>
        <dbReference type="Proteomes" id="UP000534496"/>
    </source>
</evidence>
<evidence type="ECO:0000313" key="2">
    <source>
        <dbReference type="EMBL" id="EFB4535660.1"/>
    </source>
</evidence>
<dbReference type="AlphaFoldDB" id="A0A0D8W9A9"/>
<proteinExistence type="predicted"/>
<dbReference type="RefSeq" id="WP_000164162.1">
    <property type="nucleotide sequence ID" value="NZ_AP025220.2"/>
</dbReference>
<reference evidence="1" key="6">
    <citation type="submission" date="2023-10" db="EMBL/GenBank/DDBJ databases">
        <authorList>
            <person name="Leclercq S."/>
        </authorList>
    </citation>
    <scope>NUCLEOTIDE SEQUENCE</scope>
    <source>
        <strain evidence="1">F848</strain>
    </source>
</reference>
<evidence type="ECO:0000313" key="3">
    <source>
        <dbReference type="EMBL" id="EFC9752575.1"/>
    </source>
</evidence>
<evidence type="ECO:0000313" key="6">
    <source>
        <dbReference type="EMBL" id="PZT67018.1"/>
    </source>
</evidence>
<reference evidence="7" key="4">
    <citation type="submission" date="2021-02" db="EMBL/GenBank/DDBJ databases">
        <title>Co-localization of colistin and carbapenem -resistance genes on a novel transferable IncHI2 plasmid in Escherichia coli from chicken-origin.</title>
        <authorList>
            <person name="Hoffmann M."/>
            <person name="Balkey M."/>
            <person name="Ronco T."/>
            <person name="Hendriksen R.S."/>
        </authorList>
    </citation>
    <scope>NUCLEOTIDE SEQUENCE</scope>
    <source>
        <strain evidence="7">CFSAN083829</strain>
    </source>
</reference>
<organism evidence="5">
    <name type="scientific">Escherichia coli</name>
    <dbReference type="NCBI Taxonomy" id="562"/>
    <lineage>
        <taxon>Bacteria</taxon>
        <taxon>Pseudomonadati</taxon>
        <taxon>Pseudomonadota</taxon>
        <taxon>Gammaproteobacteria</taxon>
        <taxon>Enterobacterales</taxon>
        <taxon>Enterobacteriaceae</taxon>
        <taxon>Escherichia</taxon>
    </lineage>
</organism>
<evidence type="ECO:0000313" key="7">
    <source>
        <dbReference type="EMBL" id="QRZ99280.1"/>
    </source>
</evidence>
<dbReference type="Proteomes" id="UP000663166">
    <property type="component" value="Chromosome"/>
</dbReference>
<name>A0A0D8W9A9_ECOLX</name>
<accession>A0A0D8W9A9</accession>
<sequence>MTKLSPPELDITKLPDRCQALLDEMHEETGISREILLSVMLTVKAASVQDTHEVELSGGQRTSLQIYMCLSSASGSGKTSACAKLIAPVHETEEELHQAYIDDKKNYDRMMEMWTTDKKILERRYKKEMERSPENAAAARAALEKCIANKPVPPVQQVLIVNDATPEGIALKLSQSPSLLLLSDEGGTILDKRFERKSALYNTLWSGQPVTVERASRPGFRVKDSRLTMLILTQPVIFDKFFTLTGDQIRGNGFLARVLFCEPGANKIMTTEPHTATPVVTQQCATCFHEKSFGSQIRDSLRASRERRAKGEQRIRMTLSHAASHDLEIFHEENMSAVRQNPRMTTFEDIIVRKREQAVRIAALLELENNPHGTVITRESINSAIYLVDFYFQHLISKLESLREISPAEKLDKWLRENIIRVKGYEYQKSHILQYGPYALRNKCVLDEALDILAEQKKIVIDYSIGQKIIYIGDAITPCELANEANIPIMERGMFIVCWDHKLNKYRNEEQTKIWNITTKN</sequence>
<protein>
    <submittedName>
        <fullName evidence="5">DUF3987 domain-containing protein</fullName>
    </submittedName>
</protein>
<dbReference type="Proteomes" id="UP000870292">
    <property type="component" value="Unassembled WGS sequence"/>
</dbReference>
<gene>
    <name evidence="2" type="ORF">C0P57_005058</name>
    <name evidence="6" type="ORF">DNQ45_06985</name>
    <name evidence="3" type="ORF">E6D34_25775</name>
    <name evidence="4" type="ORF">F9461_02810</name>
    <name evidence="1" type="ORF">FGAF848_11750</name>
    <name evidence="5" type="ORF">J0541_000894</name>
    <name evidence="7" type="ORF">JNP96_10100</name>
</gene>
<evidence type="ECO:0000313" key="11">
    <source>
        <dbReference type="Proteomes" id="UP000542214"/>
    </source>
</evidence>
<dbReference type="Proteomes" id="UP000532204">
    <property type="component" value="Unassembled WGS sequence"/>
</dbReference>
<dbReference type="EMBL" id="AASFZR010000166">
    <property type="protein sequence ID" value="EFB4535660.1"/>
    <property type="molecule type" value="Genomic_DNA"/>
</dbReference>
<evidence type="ECO:0000313" key="5">
    <source>
        <dbReference type="EMBL" id="HBB1572034.1"/>
    </source>
</evidence>
<dbReference type="EMBL" id="CAUZHL010000002">
    <property type="protein sequence ID" value="CAK1208371.1"/>
    <property type="molecule type" value="Genomic_DNA"/>
</dbReference>
<reference evidence="4 10" key="3">
    <citation type="submission" date="2019-12" db="EMBL/GenBank/DDBJ databases">
        <authorList>
            <consortium name="NARMS: The National Antimicrobial Resistance Monitoring System"/>
        </authorList>
    </citation>
    <scope>NUCLEOTIDE SEQUENCE [LARGE SCALE GENOMIC DNA]</scope>
    <source>
        <strain evidence="3 9">CVM N18EC122</strain>
        <strain evidence="4 10">CVM N19EC0189</strain>
        <strain evidence="2 11">FSIS11706358</strain>
    </source>
</reference>